<evidence type="ECO:0000313" key="5">
    <source>
        <dbReference type="Proteomes" id="UP000215086"/>
    </source>
</evidence>
<evidence type="ECO:0000259" key="3">
    <source>
        <dbReference type="Pfam" id="PF00588"/>
    </source>
</evidence>
<dbReference type="GO" id="GO:0008173">
    <property type="term" value="F:RNA methyltransferase activity"/>
    <property type="evidence" value="ECO:0007669"/>
    <property type="project" value="InterPro"/>
</dbReference>
<proteinExistence type="predicted"/>
<dbReference type="InterPro" id="IPR029064">
    <property type="entry name" value="Ribosomal_eL30-like_sf"/>
</dbReference>
<dbReference type="GO" id="GO:0006396">
    <property type="term" value="P:RNA processing"/>
    <property type="evidence" value="ECO:0007669"/>
    <property type="project" value="InterPro"/>
</dbReference>
<evidence type="ECO:0000256" key="2">
    <source>
        <dbReference type="ARBA" id="ARBA00022679"/>
    </source>
</evidence>
<dbReference type="Proteomes" id="UP000215086">
    <property type="component" value="Chromosome"/>
</dbReference>
<reference evidence="4 5" key="1">
    <citation type="journal article" name="Front. Microbiol.">
        <title>Sugar Metabolism of the First Thermophilic Planctomycete Thermogutta terrifontis: Comparative Genomic and Transcriptomic Approaches.</title>
        <authorList>
            <person name="Elcheninov A.G."/>
            <person name="Menzel P."/>
            <person name="Gudbergsdottir S.R."/>
            <person name="Slesarev A.I."/>
            <person name="Kadnikov V.V."/>
            <person name="Krogh A."/>
            <person name="Bonch-Osmolovskaya E.A."/>
            <person name="Peng X."/>
            <person name="Kublanov I.V."/>
        </authorList>
    </citation>
    <scope>NUCLEOTIDE SEQUENCE [LARGE SCALE GENOMIC DNA]</scope>
    <source>
        <strain evidence="4 5">R1</strain>
    </source>
</reference>
<dbReference type="InterPro" id="IPR051259">
    <property type="entry name" value="rRNA_Methyltransferase"/>
</dbReference>
<dbReference type="SUPFAM" id="SSF55315">
    <property type="entry name" value="L30e-like"/>
    <property type="match status" value="1"/>
</dbReference>
<dbReference type="RefSeq" id="WP_095416505.1">
    <property type="nucleotide sequence ID" value="NZ_CP018477.1"/>
</dbReference>
<dbReference type="SUPFAM" id="SSF75217">
    <property type="entry name" value="alpha/beta knot"/>
    <property type="match status" value="1"/>
</dbReference>
<dbReference type="PANTHER" id="PTHR43191">
    <property type="entry name" value="RRNA METHYLTRANSFERASE 3"/>
    <property type="match status" value="1"/>
</dbReference>
<evidence type="ECO:0000313" key="4">
    <source>
        <dbReference type="EMBL" id="ASV76799.1"/>
    </source>
</evidence>
<dbReference type="InterPro" id="IPR029028">
    <property type="entry name" value="Alpha/beta_knot_MTases"/>
</dbReference>
<dbReference type="Gene3D" id="3.40.1280.10">
    <property type="match status" value="1"/>
</dbReference>
<dbReference type="GO" id="GO:0003723">
    <property type="term" value="F:RNA binding"/>
    <property type="evidence" value="ECO:0007669"/>
    <property type="project" value="InterPro"/>
</dbReference>
<dbReference type="InterPro" id="IPR001537">
    <property type="entry name" value="SpoU_MeTrfase"/>
</dbReference>
<keyword evidence="1 4" id="KW-0489">Methyltransferase</keyword>
<sequence length="287" mass="31995">MPREVIRVDSWDDPRLAPYRNLPERTLRGESIFITEGWLVTERLLKSRYETESVLLSEDCADRFIDQIPAAIPVYVGPRELLYQVVGYQFHQGVLAVGKRRILPSVRDVLPPPDKPGPLVLVICPQITKPDNIGLVFRSAAAFGVDAVILGERCAEPFSRRILRVSMGAVLHLPLAKTQHLRGELETLKREWRVELVATVLDPPAVSLPDFTPPERLGLLFGHETEGLSEGWEDLCDHRVTIPMSPLVDSLNLGVAAGVFLYEIRRSALSRRCSPVPGTALPSTSDR</sequence>
<dbReference type="AlphaFoldDB" id="A0A286RLE7"/>
<evidence type="ECO:0000256" key="1">
    <source>
        <dbReference type="ARBA" id="ARBA00022603"/>
    </source>
</evidence>
<keyword evidence="2" id="KW-0808">Transferase</keyword>
<name>A0A286RLE7_9BACT</name>
<dbReference type="Pfam" id="PF00588">
    <property type="entry name" value="SpoU_methylase"/>
    <property type="match status" value="1"/>
</dbReference>
<dbReference type="KEGG" id="ttf:THTE_4198"/>
<gene>
    <name evidence="4" type="ORF">THTE_4198</name>
</gene>
<dbReference type="CDD" id="cd18095">
    <property type="entry name" value="SpoU-like_rRNA-MTase"/>
    <property type="match status" value="1"/>
</dbReference>
<dbReference type="OrthoDB" id="9794400at2"/>
<dbReference type="EMBL" id="CP018477">
    <property type="protein sequence ID" value="ASV76799.1"/>
    <property type="molecule type" value="Genomic_DNA"/>
</dbReference>
<accession>A0A286RLE7</accession>
<keyword evidence="5" id="KW-1185">Reference proteome</keyword>
<protein>
    <submittedName>
        <fullName evidence="4">Putative rRNA methylase</fullName>
    </submittedName>
</protein>
<dbReference type="PANTHER" id="PTHR43191:SF12">
    <property type="entry name" value="RRNA METHYLASE"/>
    <property type="match status" value="1"/>
</dbReference>
<feature type="domain" description="tRNA/rRNA methyltransferase SpoU type" evidence="3">
    <location>
        <begin position="121"/>
        <end position="262"/>
    </location>
</feature>
<organism evidence="4 5">
    <name type="scientific">Thermogutta terrifontis</name>
    <dbReference type="NCBI Taxonomy" id="1331910"/>
    <lineage>
        <taxon>Bacteria</taxon>
        <taxon>Pseudomonadati</taxon>
        <taxon>Planctomycetota</taxon>
        <taxon>Planctomycetia</taxon>
        <taxon>Pirellulales</taxon>
        <taxon>Thermoguttaceae</taxon>
        <taxon>Thermogutta</taxon>
    </lineage>
</organism>
<dbReference type="InterPro" id="IPR029026">
    <property type="entry name" value="tRNA_m1G_MTases_N"/>
</dbReference>
<dbReference type="GO" id="GO:0032259">
    <property type="term" value="P:methylation"/>
    <property type="evidence" value="ECO:0007669"/>
    <property type="project" value="UniProtKB-KW"/>
</dbReference>